<keyword evidence="13" id="KW-0675">Receptor</keyword>
<feature type="chain" id="PRO_5046703207" evidence="10">
    <location>
        <begin position="23"/>
        <end position="931"/>
    </location>
</feature>
<evidence type="ECO:0000313" key="14">
    <source>
        <dbReference type="Proteomes" id="UP001201549"/>
    </source>
</evidence>
<dbReference type="EMBL" id="JAKOGG010000007">
    <property type="protein sequence ID" value="MCS4557172.1"/>
    <property type="molecule type" value="Genomic_DNA"/>
</dbReference>
<dbReference type="RefSeq" id="WP_238896649.1">
    <property type="nucleotide sequence ID" value="NZ_JAKOGG010000007.1"/>
</dbReference>
<evidence type="ECO:0000259" key="12">
    <source>
        <dbReference type="Pfam" id="PF07715"/>
    </source>
</evidence>
<comment type="caution">
    <text evidence="13">The sequence shown here is derived from an EMBL/GenBank/DDBJ whole genome shotgun (WGS) entry which is preliminary data.</text>
</comment>
<comment type="similarity">
    <text evidence="8 9">Belongs to the TonB-dependent receptor family.</text>
</comment>
<dbReference type="InterPro" id="IPR037066">
    <property type="entry name" value="Plug_dom_sf"/>
</dbReference>
<keyword evidence="10" id="KW-0732">Signal</keyword>
<keyword evidence="6 8" id="KW-0472">Membrane</keyword>
<dbReference type="InterPro" id="IPR000531">
    <property type="entry name" value="Beta-barrel_TonB"/>
</dbReference>
<dbReference type="Proteomes" id="UP001201549">
    <property type="component" value="Unassembled WGS sequence"/>
</dbReference>
<protein>
    <submittedName>
        <fullName evidence="13">TonB-dependent receptor</fullName>
    </submittedName>
</protein>
<evidence type="ECO:0000256" key="2">
    <source>
        <dbReference type="ARBA" id="ARBA00022448"/>
    </source>
</evidence>
<evidence type="ECO:0000256" key="6">
    <source>
        <dbReference type="ARBA" id="ARBA00023136"/>
    </source>
</evidence>
<dbReference type="PANTHER" id="PTHR40980">
    <property type="entry name" value="PLUG DOMAIN-CONTAINING PROTEIN"/>
    <property type="match status" value="1"/>
</dbReference>
<dbReference type="InterPro" id="IPR039426">
    <property type="entry name" value="TonB-dep_rcpt-like"/>
</dbReference>
<keyword evidence="4 8" id="KW-0812">Transmembrane</keyword>
<dbReference type="InterPro" id="IPR010104">
    <property type="entry name" value="TonB_rcpt_bac"/>
</dbReference>
<evidence type="ECO:0000256" key="4">
    <source>
        <dbReference type="ARBA" id="ARBA00022692"/>
    </source>
</evidence>
<accession>A0ABT2FLG0</accession>
<evidence type="ECO:0000256" key="7">
    <source>
        <dbReference type="ARBA" id="ARBA00023237"/>
    </source>
</evidence>
<dbReference type="PANTHER" id="PTHR40980:SF3">
    <property type="entry name" value="TONB-DEPENDENT RECEPTOR-LIKE BETA-BARREL DOMAIN-CONTAINING PROTEIN"/>
    <property type="match status" value="1"/>
</dbReference>
<keyword evidence="14" id="KW-1185">Reference proteome</keyword>
<feature type="domain" description="TonB-dependent receptor plug" evidence="12">
    <location>
        <begin position="58"/>
        <end position="153"/>
    </location>
</feature>
<evidence type="ECO:0000256" key="3">
    <source>
        <dbReference type="ARBA" id="ARBA00022452"/>
    </source>
</evidence>
<evidence type="ECO:0000256" key="10">
    <source>
        <dbReference type="SAM" id="SignalP"/>
    </source>
</evidence>
<gene>
    <name evidence="13" type="ORF">L9G74_12030</name>
</gene>
<keyword evidence="3 8" id="KW-1134">Transmembrane beta strand</keyword>
<dbReference type="Gene3D" id="2.40.170.20">
    <property type="entry name" value="TonB-dependent receptor, beta-barrel domain"/>
    <property type="match status" value="1"/>
</dbReference>
<dbReference type="Gene3D" id="2.170.130.10">
    <property type="entry name" value="TonB-dependent receptor, plug domain"/>
    <property type="match status" value="1"/>
</dbReference>
<keyword evidence="2 8" id="KW-0813">Transport</keyword>
<dbReference type="SUPFAM" id="SSF56935">
    <property type="entry name" value="Porins"/>
    <property type="match status" value="1"/>
</dbReference>
<dbReference type="Pfam" id="PF07715">
    <property type="entry name" value="Plug"/>
    <property type="match status" value="1"/>
</dbReference>
<keyword evidence="7 8" id="KW-0998">Cell outer membrane</keyword>
<name>A0ABT2FLG0_9GAMM</name>
<evidence type="ECO:0000259" key="11">
    <source>
        <dbReference type="Pfam" id="PF00593"/>
    </source>
</evidence>
<dbReference type="Pfam" id="PF00593">
    <property type="entry name" value="TonB_dep_Rec_b-barrel"/>
    <property type="match status" value="1"/>
</dbReference>
<evidence type="ECO:0000313" key="13">
    <source>
        <dbReference type="EMBL" id="MCS4557172.1"/>
    </source>
</evidence>
<sequence>MFKQTYLASAVLLALSSHVAFAAEDDAAKKEQQATDDMEVIEVVGIRSSLNKAVNLKRQNVQVVDAIVAEDIGKFPDNNVVEALQRVTGVQVTDRASGEVNTVTIRGLTDVTTTINGREMFTAAGRTLAVADIPAALLETVEVYKTRSANQLESGIAGQLDVRTQRPFNFEGSKFVFNARGVYQDQAEKTDPIVSALASTRWDSSIGEIGALLNVSYTRTNYRDQSATPGAFVPFRADNLERMFPTDDNGNTVWDWTPGLEHGLSTAPGSTITNAQTGEVAEYILSRDAVFQSDYTGKRERPAVNLSLQWAPNDYSEYLFEGFYNGYRNESFNNLLFSFADWWGAPSSQYPDLYEGTNVVHSRGLGAPYSFTSGDLTKSQTDSYMFALGGKWDLDANTTIKSEVVYQTSEYKTEFLAMRTDTVLPYLDVNFNEKDGTLGWDVLTGEGGESVDLTNAAMWNTAQMYDNGGKAKGDALTFTLDADLYLDWGIFTKAKAGVRYDLRTAEDYTRGIDGYNQQNLATLDPSMLHTNSGFFDGEANIPSSWVTINGHSLWNNREAYRELYGFYATEAQAAKLNLKQTFDIEQTTLSAYAQSDFETELFGKRLDGQIGVRYSHAKADMTFFDVDAPIGQIISEDATNSSSKFLPNLVVRYHLTDDLLARFAYTETLRRPNFDQLNSFVRYFDDVTNIGYGTGSGGNKDLKPIESKNYDFSLEYYFGKGSSIYGTYFYRDIEGFVYSSLRRVMHENDEGVMYPYIVGMPDNSSNGVLKGVEVGGVYFLENVPNWLDGLGLQASATFLDSSQDLPNYEADGTLNGYSTRDIFGVSDSSYSAVLIYEKESFSTRLSYVWRDAFLNGYDSGSFANPRGVYRRPEKSLDFQFSYNVTDDLVVTFDATNITNEKFQEYYEDQDVFNAGTAIYSRTYGLGIRYSM</sequence>
<keyword evidence="5 9" id="KW-0798">TonB box</keyword>
<evidence type="ECO:0000256" key="9">
    <source>
        <dbReference type="RuleBase" id="RU003357"/>
    </source>
</evidence>
<dbReference type="NCBIfam" id="TIGR01782">
    <property type="entry name" value="TonB-Xanth-Caul"/>
    <property type="match status" value="1"/>
</dbReference>
<evidence type="ECO:0000256" key="5">
    <source>
        <dbReference type="ARBA" id="ARBA00023077"/>
    </source>
</evidence>
<dbReference type="InterPro" id="IPR036942">
    <property type="entry name" value="Beta-barrel_TonB_sf"/>
</dbReference>
<feature type="domain" description="TonB-dependent receptor-like beta-barrel" evidence="11">
    <location>
        <begin position="444"/>
        <end position="897"/>
    </location>
</feature>
<reference evidence="14" key="1">
    <citation type="submission" date="2023-07" db="EMBL/GenBank/DDBJ databases">
        <title>Shewanella mangrovi sp. nov., an acetaldehyde- degrading bacterium isolated from mangrove sediment.</title>
        <authorList>
            <person name="Liu Y."/>
        </authorList>
    </citation>
    <scope>NUCLEOTIDE SEQUENCE [LARGE SCALE GENOMIC DNA]</scope>
    <source>
        <strain evidence="14">C32</strain>
    </source>
</reference>
<comment type="subcellular location">
    <subcellularLocation>
        <location evidence="1 8">Cell outer membrane</location>
        <topology evidence="1 8">Multi-pass membrane protein</topology>
    </subcellularLocation>
</comment>
<evidence type="ECO:0000256" key="8">
    <source>
        <dbReference type="PROSITE-ProRule" id="PRU01360"/>
    </source>
</evidence>
<dbReference type="InterPro" id="IPR012910">
    <property type="entry name" value="Plug_dom"/>
</dbReference>
<proteinExistence type="inferred from homology"/>
<organism evidence="13 14">
    <name type="scientific">Shewanella electrica</name>
    <dbReference type="NCBI Taxonomy" id="515560"/>
    <lineage>
        <taxon>Bacteria</taxon>
        <taxon>Pseudomonadati</taxon>
        <taxon>Pseudomonadota</taxon>
        <taxon>Gammaproteobacteria</taxon>
        <taxon>Alteromonadales</taxon>
        <taxon>Shewanellaceae</taxon>
        <taxon>Shewanella</taxon>
    </lineage>
</organism>
<dbReference type="PROSITE" id="PS52016">
    <property type="entry name" value="TONB_DEPENDENT_REC_3"/>
    <property type="match status" value="1"/>
</dbReference>
<evidence type="ECO:0000256" key="1">
    <source>
        <dbReference type="ARBA" id="ARBA00004571"/>
    </source>
</evidence>
<feature type="signal peptide" evidence="10">
    <location>
        <begin position="1"/>
        <end position="22"/>
    </location>
</feature>